<dbReference type="GO" id="GO:1902936">
    <property type="term" value="F:phosphatidylinositol bisphosphate binding"/>
    <property type="evidence" value="ECO:0000318"/>
    <property type="project" value="GO_Central"/>
</dbReference>
<protein>
    <submittedName>
        <fullName evidence="3">Clavesin-2-like isoform X1</fullName>
    </submittedName>
</protein>
<dbReference type="InterPro" id="IPR036273">
    <property type="entry name" value="CRAL/TRIO_N_dom_sf"/>
</dbReference>
<dbReference type="Pfam" id="PF00650">
    <property type="entry name" value="CRAL_TRIO"/>
    <property type="match status" value="1"/>
</dbReference>
<reference evidence="3" key="2">
    <citation type="submission" date="2025-08" db="UniProtKB">
        <authorList>
            <consortium name="RefSeq"/>
        </authorList>
    </citation>
    <scope>IDENTIFICATION</scope>
    <source>
        <strain evidence="3">S238N-H82</strain>
        <tissue evidence="3">Testes</tissue>
    </source>
</reference>
<dbReference type="SMART" id="SM01100">
    <property type="entry name" value="CRAL_TRIO_N"/>
    <property type="match status" value="1"/>
</dbReference>
<feature type="domain" description="CRAL-TRIO" evidence="1">
    <location>
        <begin position="115"/>
        <end position="276"/>
    </location>
</feature>
<organism evidence="2 3">
    <name type="scientific">Branchiostoma floridae</name>
    <name type="common">Florida lancelet</name>
    <name type="synonym">Amphioxus</name>
    <dbReference type="NCBI Taxonomy" id="7739"/>
    <lineage>
        <taxon>Eukaryota</taxon>
        <taxon>Metazoa</taxon>
        <taxon>Chordata</taxon>
        <taxon>Cephalochordata</taxon>
        <taxon>Leptocardii</taxon>
        <taxon>Amphioxiformes</taxon>
        <taxon>Branchiostomatidae</taxon>
        <taxon>Branchiostoma</taxon>
    </lineage>
</organism>
<dbReference type="RefSeq" id="XP_035659485.1">
    <property type="nucleotide sequence ID" value="XM_035803592.1"/>
</dbReference>
<dbReference type="FunFam" id="3.40.525.10:FF:000002">
    <property type="entry name" value="Alpha-tocopherol transfer protein-like"/>
    <property type="match status" value="1"/>
</dbReference>
<proteinExistence type="predicted"/>
<evidence type="ECO:0000259" key="1">
    <source>
        <dbReference type="PROSITE" id="PS50191"/>
    </source>
</evidence>
<dbReference type="OrthoDB" id="7837562at2759"/>
<sequence length="334" mass="38809">MLGPSHTYNLAMDETEAPEMTALQDGLSEQSKEKAQVELNEHAQHLHNDIQAVRDMVITRPDITFLRSDDSFVLRFLRARKFSWVEAFMLYARYYEYRQKHSVMFKHCTLENPGVQQALLDGFPGVLEDTDHFGRKILVFYPANWDVTRYSIEHVSLAILLSLEQMIQDPEVQVHGFAIIVDWSQFSFRQAARLSPAQMRLVIEGLQDSFPARFGGIHFINQPWYIDAAFTILKPFLKEKTRERILMHGNNMKSLHDQIHPEILPSEFGGQKPPYNVQRWGRLLLGEDFELNITDDACDLKDHHSTRKDTMKRSQSAYLPEELGIKEDKIFSIE</sequence>
<dbReference type="SUPFAM" id="SSF46938">
    <property type="entry name" value="CRAL/TRIO N-terminal domain"/>
    <property type="match status" value="1"/>
</dbReference>
<dbReference type="SUPFAM" id="SSF52087">
    <property type="entry name" value="CRAL/TRIO domain"/>
    <property type="match status" value="1"/>
</dbReference>
<dbReference type="Gene3D" id="1.10.8.20">
    <property type="entry name" value="N-terminal domain of phosphatidylinositol transfer protein sec14p"/>
    <property type="match status" value="1"/>
</dbReference>
<dbReference type="InterPro" id="IPR001251">
    <property type="entry name" value="CRAL-TRIO_dom"/>
</dbReference>
<evidence type="ECO:0000313" key="3">
    <source>
        <dbReference type="RefSeq" id="XP_035659485.1"/>
    </source>
</evidence>
<dbReference type="GeneID" id="118404492"/>
<dbReference type="PANTHER" id="PTHR10174">
    <property type="entry name" value="ALPHA-TOCOPHEROL TRANSFER PROTEIN-RELATED"/>
    <property type="match status" value="1"/>
</dbReference>
<dbReference type="Gene3D" id="1.20.5.1200">
    <property type="entry name" value="Alpha-tocopherol transfer"/>
    <property type="match status" value="1"/>
</dbReference>
<dbReference type="InterPro" id="IPR011074">
    <property type="entry name" value="CRAL/TRIO_N_dom"/>
</dbReference>
<dbReference type="SMART" id="SM00516">
    <property type="entry name" value="SEC14"/>
    <property type="match status" value="1"/>
</dbReference>
<dbReference type="Gene3D" id="3.40.525.10">
    <property type="entry name" value="CRAL-TRIO lipid binding domain"/>
    <property type="match status" value="1"/>
</dbReference>
<dbReference type="Proteomes" id="UP000001554">
    <property type="component" value="Chromosome 17"/>
</dbReference>
<dbReference type="PRINTS" id="PR00180">
    <property type="entry name" value="CRETINALDHBP"/>
</dbReference>
<keyword evidence="2" id="KW-1185">Reference proteome</keyword>
<dbReference type="PROSITE" id="PS50191">
    <property type="entry name" value="CRAL_TRIO"/>
    <property type="match status" value="1"/>
</dbReference>
<name>A0A9J7HGZ9_BRAFL</name>
<dbReference type="PANTHER" id="PTHR10174:SF208">
    <property type="entry name" value="CRAL-TRIO DOMAIN-CONTAINING PROTEIN DDB_G0278031"/>
    <property type="match status" value="1"/>
</dbReference>
<dbReference type="KEGG" id="bfo:118404492"/>
<dbReference type="InterPro" id="IPR036865">
    <property type="entry name" value="CRAL-TRIO_dom_sf"/>
</dbReference>
<evidence type="ECO:0000313" key="2">
    <source>
        <dbReference type="Proteomes" id="UP000001554"/>
    </source>
</evidence>
<accession>A0A9J7HGZ9</accession>
<dbReference type="AlphaFoldDB" id="A0A9J7HGZ9"/>
<dbReference type="FunFam" id="1.10.8.20:FF:000001">
    <property type="entry name" value="Alpha-tocopherol transfer protein-like"/>
    <property type="match status" value="1"/>
</dbReference>
<dbReference type="OMA" id="AYLVIHF"/>
<reference evidence="2" key="1">
    <citation type="journal article" date="2020" name="Nat. Ecol. Evol.">
        <title>Deeply conserved synteny resolves early events in vertebrate evolution.</title>
        <authorList>
            <person name="Simakov O."/>
            <person name="Marletaz F."/>
            <person name="Yue J.X."/>
            <person name="O'Connell B."/>
            <person name="Jenkins J."/>
            <person name="Brandt A."/>
            <person name="Calef R."/>
            <person name="Tung C.H."/>
            <person name="Huang T.K."/>
            <person name="Schmutz J."/>
            <person name="Satoh N."/>
            <person name="Yu J.K."/>
            <person name="Putnam N.H."/>
            <person name="Green R.E."/>
            <person name="Rokhsar D.S."/>
        </authorList>
    </citation>
    <scope>NUCLEOTIDE SEQUENCE [LARGE SCALE GENOMIC DNA]</scope>
    <source>
        <strain evidence="2">S238N-H82</strain>
    </source>
</reference>
<gene>
    <name evidence="3" type="primary">LOC118404492</name>
</gene>
<dbReference type="CDD" id="cd00170">
    <property type="entry name" value="SEC14"/>
    <property type="match status" value="1"/>
</dbReference>